<accession>A0A0F9NAV9</accession>
<reference evidence="2" key="1">
    <citation type="journal article" date="2015" name="Nature">
        <title>Complex archaea that bridge the gap between prokaryotes and eukaryotes.</title>
        <authorList>
            <person name="Spang A."/>
            <person name="Saw J.H."/>
            <person name="Jorgensen S.L."/>
            <person name="Zaremba-Niedzwiedzka K."/>
            <person name="Martijn J."/>
            <person name="Lind A.E."/>
            <person name="van Eijk R."/>
            <person name="Schleper C."/>
            <person name="Guy L."/>
            <person name="Ettema T.J."/>
        </authorList>
    </citation>
    <scope>NUCLEOTIDE SEQUENCE</scope>
</reference>
<evidence type="ECO:0000313" key="2">
    <source>
        <dbReference type="EMBL" id="KKM85865.1"/>
    </source>
</evidence>
<name>A0A0F9NAV9_9ZZZZ</name>
<feature type="compositionally biased region" description="Gly residues" evidence="1">
    <location>
        <begin position="110"/>
        <end position="119"/>
    </location>
</feature>
<proteinExistence type="predicted"/>
<evidence type="ECO:0000256" key="1">
    <source>
        <dbReference type="SAM" id="MobiDB-lite"/>
    </source>
</evidence>
<dbReference type="AlphaFoldDB" id="A0A0F9NAV9"/>
<protein>
    <submittedName>
        <fullName evidence="2">Uncharacterized protein</fullName>
    </submittedName>
</protein>
<organism evidence="2">
    <name type="scientific">marine sediment metagenome</name>
    <dbReference type="NCBI Taxonomy" id="412755"/>
    <lineage>
        <taxon>unclassified sequences</taxon>
        <taxon>metagenomes</taxon>
        <taxon>ecological metagenomes</taxon>
    </lineage>
</organism>
<feature type="region of interest" description="Disordered" evidence="1">
    <location>
        <begin position="100"/>
        <end position="135"/>
    </location>
</feature>
<feature type="compositionally biased region" description="Acidic residues" evidence="1">
    <location>
        <begin position="28"/>
        <end position="44"/>
    </location>
</feature>
<feature type="region of interest" description="Disordered" evidence="1">
    <location>
        <begin position="17"/>
        <end position="59"/>
    </location>
</feature>
<sequence>MAKKKLNKEQQRLLELAGMGYSRRGYEHEEDMGHDEDMAGDDMNGDINGDEREQEEPSLLDDVLSKARDFEAEQLLDLVEKLGHYVGEEDLQMVLDGMEESSEDDMNGDMNGGMNGNGGDETSRAYQRMQRDEKY</sequence>
<gene>
    <name evidence="2" type="ORF">LCGC14_1284770</name>
</gene>
<comment type="caution">
    <text evidence="2">The sequence shown here is derived from an EMBL/GenBank/DDBJ whole genome shotgun (WGS) entry which is preliminary data.</text>
</comment>
<dbReference type="EMBL" id="LAZR01007342">
    <property type="protein sequence ID" value="KKM85865.1"/>
    <property type="molecule type" value="Genomic_DNA"/>
</dbReference>